<evidence type="ECO:0000313" key="2">
    <source>
        <dbReference type="EMBL" id="KAL0927319.1"/>
    </source>
</evidence>
<dbReference type="EMBL" id="JANQDX010000002">
    <property type="protein sequence ID" value="KAL0927319.1"/>
    <property type="molecule type" value="Genomic_DNA"/>
</dbReference>
<sequence length="276" mass="30868">MRNGKAHESSTILDRSGLNYEQDSSSNTCILASEEPKILNFLRSSNSCMASMKFYTLNFFTMEKIRVILITASSWKRKCNMRNRKAHESSTILDQSGLNYEQDSSSNTFILASEEPKILNFSRSSNSCMASMKFYTLNFFTMEKIRIILITASSWKRKCNKWGINLADCSGARLGLKQRYSVVRISAAAATPHSPRTRRQTRLMGKLQKAPSEAEAVAGGDEEEEPPASKLLLDFFFLVGVSPSSTPPEPSASFLFISLGDDADFFMARALNNEPM</sequence>
<evidence type="ECO:0000256" key="1">
    <source>
        <dbReference type="SAM" id="MobiDB-lite"/>
    </source>
</evidence>
<evidence type="ECO:0000313" key="3">
    <source>
        <dbReference type="Proteomes" id="UP001552299"/>
    </source>
</evidence>
<comment type="caution">
    <text evidence="2">The sequence shown here is derived from an EMBL/GenBank/DDBJ whole genome shotgun (WGS) entry which is preliminary data.</text>
</comment>
<keyword evidence="3" id="KW-1185">Reference proteome</keyword>
<protein>
    <submittedName>
        <fullName evidence="2">Uncharacterized protein</fullName>
    </submittedName>
</protein>
<reference evidence="2 3" key="1">
    <citation type="journal article" date="2024" name="Plant Biotechnol. J.">
        <title>Dendrobium thyrsiflorum genome and its molecular insights into genes involved in important horticultural traits.</title>
        <authorList>
            <person name="Chen B."/>
            <person name="Wang J.Y."/>
            <person name="Zheng P.J."/>
            <person name="Li K.L."/>
            <person name="Liang Y.M."/>
            <person name="Chen X.F."/>
            <person name="Zhang C."/>
            <person name="Zhao X."/>
            <person name="He X."/>
            <person name="Zhang G.Q."/>
            <person name="Liu Z.J."/>
            <person name="Xu Q."/>
        </authorList>
    </citation>
    <scope>NUCLEOTIDE SEQUENCE [LARGE SCALE GENOMIC DNA]</scope>
    <source>
        <strain evidence="2">GZMU011</strain>
    </source>
</reference>
<gene>
    <name evidence="2" type="ORF">M5K25_001482</name>
</gene>
<dbReference type="AlphaFoldDB" id="A0ABD0VQL3"/>
<name>A0ABD0VQL3_DENTH</name>
<feature type="region of interest" description="Disordered" evidence="1">
    <location>
        <begin position="191"/>
        <end position="224"/>
    </location>
</feature>
<accession>A0ABD0VQL3</accession>
<organism evidence="2 3">
    <name type="scientific">Dendrobium thyrsiflorum</name>
    <name type="common">Pinecone-like raceme dendrobium</name>
    <name type="synonym">Orchid</name>
    <dbReference type="NCBI Taxonomy" id="117978"/>
    <lineage>
        <taxon>Eukaryota</taxon>
        <taxon>Viridiplantae</taxon>
        <taxon>Streptophyta</taxon>
        <taxon>Embryophyta</taxon>
        <taxon>Tracheophyta</taxon>
        <taxon>Spermatophyta</taxon>
        <taxon>Magnoliopsida</taxon>
        <taxon>Liliopsida</taxon>
        <taxon>Asparagales</taxon>
        <taxon>Orchidaceae</taxon>
        <taxon>Epidendroideae</taxon>
        <taxon>Malaxideae</taxon>
        <taxon>Dendrobiinae</taxon>
        <taxon>Dendrobium</taxon>
    </lineage>
</organism>
<dbReference type="Proteomes" id="UP001552299">
    <property type="component" value="Unassembled WGS sequence"/>
</dbReference>
<proteinExistence type="predicted"/>